<dbReference type="Pfam" id="PF21170">
    <property type="entry name" value="FAN1_TPR"/>
    <property type="match status" value="1"/>
</dbReference>
<feature type="compositionally biased region" description="Low complexity" evidence="6">
    <location>
        <begin position="39"/>
        <end position="54"/>
    </location>
</feature>
<keyword evidence="9" id="KW-1185">Reference proteome</keyword>
<dbReference type="CDD" id="cd22326">
    <property type="entry name" value="FAN1-like"/>
    <property type="match status" value="1"/>
</dbReference>
<comment type="function">
    <text evidence="5">Nuclease required for the repair of DNA interstrand cross-links (ICL). Acts as a 5'-3' exonuclease that anchors at a cut end of DNA and cleaves DNA successively at every third nucleotide, allowing to excise an ICL from one strand through flanking incisions.</text>
</comment>
<dbReference type="InterPro" id="IPR049132">
    <property type="entry name" value="FAN1-like_euk"/>
</dbReference>
<keyword evidence="5" id="KW-0539">Nucleus</keyword>
<dbReference type="GO" id="GO:0036297">
    <property type="term" value="P:interstrand cross-link repair"/>
    <property type="evidence" value="ECO:0007669"/>
    <property type="project" value="InterPro"/>
</dbReference>
<dbReference type="OrthoDB" id="76364at2759"/>
<evidence type="ECO:0000256" key="2">
    <source>
        <dbReference type="ARBA" id="ARBA00022723"/>
    </source>
</evidence>
<feature type="region of interest" description="Disordered" evidence="6">
    <location>
        <begin position="1"/>
        <end position="93"/>
    </location>
</feature>
<feature type="compositionally biased region" description="Basic and acidic residues" evidence="6">
    <location>
        <begin position="897"/>
        <end position="927"/>
    </location>
</feature>
<name>A0A0D1ZM02_EXOME</name>
<evidence type="ECO:0000256" key="4">
    <source>
        <dbReference type="ARBA" id="ARBA00022842"/>
    </source>
</evidence>
<keyword evidence="1 5" id="KW-0540">Nuclease</keyword>
<reference evidence="8 9" key="1">
    <citation type="submission" date="2015-01" db="EMBL/GenBank/DDBJ databases">
        <title>The Genome Sequence of Exophiala mesophila CBS40295.</title>
        <authorList>
            <consortium name="The Broad Institute Genomics Platform"/>
            <person name="Cuomo C."/>
            <person name="de Hoog S."/>
            <person name="Gorbushina A."/>
            <person name="Stielow B."/>
            <person name="Teixiera M."/>
            <person name="Abouelleil A."/>
            <person name="Chapman S.B."/>
            <person name="Priest M."/>
            <person name="Young S.K."/>
            <person name="Wortman J."/>
            <person name="Nusbaum C."/>
            <person name="Birren B."/>
        </authorList>
    </citation>
    <scope>NUCLEOTIDE SEQUENCE [LARGE SCALE GENOMIC DNA]</scope>
    <source>
        <strain evidence="8 9">CBS 40295</strain>
    </source>
</reference>
<dbReference type="InterPro" id="IPR033315">
    <property type="entry name" value="Fan1-like"/>
</dbReference>
<gene>
    <name evidence="8" type="ORF">PV10_03287</name>
</gene>
<dbReference type="Proteomes" id="UP000054302">
    <property type="component" value="Unassembled WGS sequence"/>
</dbReference>
<dbReference type="GeneID" id="27321132"/>
<proteinExistence type="inferred from homology"/>
<dbReference type="OMA" id="ECRVESM"/>
<keyword evidence="3 5" id="KW-0378">Hydrolase</keyword>
<evidence type="ECO:0000256" key="3">
    <source>
        <dbReference type="ARBA" id="ARBA00022801"/>
    </source>
</evidence>
<comment type="catalytic activity">
    <reaction evidence="5">
        <text>Hydrolytically removes 5'-nucleotides successively from the 3'-hydroxy termini of 3'-hydroxy-terminated oligonucleotides.</text>
        <dbReference type="EC" id="3.1.4.1"/>
    </reaction>
</comment>
<evidence type="ECO:0000259" key="7">
    <source>
        <dbReference type="SMART" id="SM00990"/>
    </source>
</evidence>
<dbReference type="PANTHER" id="PTHR15749">
    <property type="entry name" value="FANCONI-ASSOCIATED NUCLEASE 1"/>
    <property type="match status" value="1"/>
</dbReference>
<feature type="region of interest" description="Disordered" evidence="6">
    <location>
        <begin position="650"/>
        <end position="708"/>
    </location>
</feature>
<feature type="compositionally biased region" description="Basic and acidic residues" evidence="6">
    <location>
        <begin position="651"/>
        <end position="672"/>
    </location>
</feature>
<feature type="region of interest" description="Disordered" evidence="6">
    <location>
        <begin position="887"/>
        <end position="945"/>
    </location>
</feature>
<protein>
    <recommendedName>
        <fullName evidence="5">Fanconi-associated nuclease</fullName>
        <ecNumber evidence="5">3.1.4.1</ecNumber>
    </recommendedName>
</protein>
<dbReference type="GO" id="GO:0004528">
    <property type="term" value="F:phosphodiesterase I activity"/>
    <property type="evidence" value="ECO:0007669"/>
    <property type="project" value="UniProtKB-EC"/>
</dbReference>
<dbReference type="GO" id="GO:0005634">
    <property type="term" value="C:nucleus"/>
    <property type="evidence" value="ECO:0007669"/>
    <property type="project" value="UniProtKB-SubCell"/>
</dbReference>
<evidence type="ECO:0000313" key="8">
    <source>
        <dbReference type="EMBL" id="KIV95662.1"/>
    </source>
</evidence>
<dbReference type="PANTHER" id="PTHR15749:SF4">
    <property type="entry name" value="FANCONI-ASSOCIATED NUCLEASE 1"/>
    <property type="match status" value="1"/>
</dbReference>
<keyword evidence="5" id="KW-0464">Manganese</keyword>
<dbReference type="Pfam" id="PF08774">
    <property type="entry name" value="VRR_NUC"/>
    <property type="match status" value="2"/>
</dbReference>
<dbReference type="AlphaFoldDB" id="A0A0D1ZM02"/>
<organism evidence="8 9">
    <name type="scientific">Exophiala mesophila</name>
    <name type="common">Black yeast-like fungus</name>
    <dbReference type="NCBI Taxonomy" id="212818"/>
    <lineage>
        <taxon>Eukaryota</taxon>
        <taxon>Fungi</taxon>
        <taxon>Dikarya</taxon>
        <taxon>Ascomycota</taxon>
        <taxon>Pezizomycotina</taxon>
        <taxon>Eurotiomycetes</taxon>
        <taxon>Chaetothyriomycetidae</taxon>
        <taxon>Chaetothyriales</taxon>
        <taxon>Herpotrichiellaceae</taxon>
        <taxon>Exophiala</taxon>
    </lineage>
</organism>
<dbReference type="GO" id="GO:0017108">
    <property type="term" value="F:5'-flap endonuclease activity"/>
    <property type="evidence" value="ECO:0007669"/>
    <property type="project" value="TreeGrafter"/>
</dbReference>
<sequence length="997" mass="113659">MPLDLKSPSIHNKLMGSRIPHPPSTNFYDDDTQSSNDFSTPPAKRAKTTAASSSNGTRGSKLASTAKAFPSRRTVKTEISDSEDDNDLRDGDGEQEIGHVQATQLETALPPIQSDQDAIEAYEAYKSGEYEQIVEPTKTPDGSPTTTRSRLESRSWVRGRSSLYVDAFNLALDTVLEDEGHLFNEAEMALFSDWRLLDYEAQYLYVRLFLRKTSKWFRVKDLPYYSDVSNIDAATLELQRDRPLPLVTSEEELHPGEAERPEGTTLGLTYAFAECSSEHITTLDEASGLLLLDELKTLAREVKVQGKNKTELLRNFRRTSGKQSGLGFKELKRTETDDSTGSVMSEDARSVDEDEDESSGSRTPITNRDAHFTRKILDRTGRCIRLALSPLKLFERVHLVFYRSTEWTEKSLTTLILAKISRRTFPDYIVSRSATIFESRALLLEFEAGLRTQFRVDNVLEFNGTPSPLTLQEIRDIFEAVYPRWKALVKSEQEKEDRVYESGEGAYLRRFSPAWVYTRIVHKGLHPLGRFKEHLREHNVLTELLDQRLFHAARRGAWYQRKALLEEHYMHALVDANGRTVEANKKHWKRIALRTCEQGLQDKECHLIYHYDLQKRIKKLEKQLRLPMREQHDFGHVRLSKAVERTVVGIKIEKQQHHDPPMRRTSLGRKDSVGTSTDNHNQKTNSTNTSDGKISTENDPERPASTVPRLIPQTSTMGAKTIWLDEQDTSLPVSVEAMCLSHYRKIMGYKGYHCEGGILRTLFGLLFYDILFFEPYIPNVFQTPYQTCPLDLHTDSFYSSRVHEITRRVNEISNGDGLEIVRRVWNHHFEARTCIVGVRWDEFDRDDLFELIECWDPSALGTVMLVMAQEYQARGGGVPDLMLWKKFDDGDGQGNEHGNDDDHDSNNDRNDNDNDENHVGDNKNNDRNKHKAPQATATANNTTAADLPQAKGEILFAEVKSANDRLSDTQRLWISVLLGAGVKVELCHAVAGSVRYE</sequence>
<dbReference type="GO" id="GO:0046872">
    <property type="term" value="F:metal ion binding"/>
    <property type="evidence" value="ECO:0007669"/>
    <property type="project" value="UniProtKB-KW"/>
</dbReference>
<evidence type="ECO:0000256" key="5">
    <source>
        <dbReference type="RuleBase" id="RU365033"/>
    </source>
</evidence>
<comment type="similarity">
    <text evidence="5">Belongs to the FAN1 family.</text>
</comment>
<keyword evidence="2 5" id="KW-0479">Metal-binding</keyword>
<dbReference type="Pfam" id="PF21315">
    <property type="entry name" value="FAN1_HTH"/>
    <property type="match status" value="1"/>
</dbReference>
<dbReference type="EMBL" id="KN847521">
    <property type="protein sequence ID" value="KIV95662.1"/>
    <property type="molecule type" value="Genomic_DNA"/>
</dbReference>
<dbReference type="HOGENOM" id="CLU_005116_1_0_1"/>
<accession>A0A0D1ZM02</accession>
<dbReference type="STRING" id="212818.A0A0D1ZM02"/>
<dbReference type="GO" id="GO:0008409">
    <property type="term" value="F:5'-3' exonuclease activity"/>
    <property type="evidence" value="ECO:0007669"/>
    <property type="project" value="TreeGrafter"/>
</dbReference>
<feature type="compositionally biased region" description="Polar residues" evidence="6">
    <location>
        <begin position="673"/>
        <end position="693"/>
    </location>
</feature>
<dbReference type="RefSeq" id="XP_016227236.1">
    <property type="nucleotide sequence ID" value="XM_016367718.1"/>
</dbReference>
<keyword evidence="5" id="KW-0227">DNA damage</keyword>
<dbReference type="EC" id="3.1.4.1" evidence="5"/>
<comment type="subcellular location">
    <subcellularLocation>
        <location evidence="5">Nucleus</location>
    </subcellularLocation>
</comment>
<feature type="compositionally biased region" description="Low complexity" evidence="6">
    <location>
        <begin position="935"/>
        <end position="945"/>
    </location>
</feature>
<keyword evidence="4 5" id="KW-0460">Magnesium</keyword>
<dbReference type="VEuPathDB" id="FungiDB:PV10_03287"/>
<feature type="domain" description="VRR-NUC" evidence="7">
    <location>
        <begin position="812"/>
        <end position="991"/>
    </location>
</feature>
<evidence type="ECO:0000256" key="6">
    <source>
        <dbReference type="SAM" id="MobiDB-lite"/>
    </source>
</evidence>
<feature type="region of interest" description="Disordered" evidence="6">
    <location>
        <begin position="330"/>
        <end position="366"/>
    </location>
</feature>
<dbReference type="GO" id="GO:0070336">
    <property type="term" value="F:flap-structured DNA binding"/>
    <property type="evidence" value="ECO:0007669"/>
    <property type="project" value="TreeGrafter"/>
</dbReference>
<keyword evidence="5" id="KW-0234">DNA repair</keyword>
<comment type="cofactor">
    <cofactor evidence="5">
        <name>Mg(2+)</name>
        <dbReference type="ChEBI" id="CHEBI:18420"/>
    </cofactor>
    <cofactor evidence="5">
        <name>Mn(2+)</name>
        <dbReference type="ChEBI" id="CHEBI:29035"/>
    </cofactor>
</comment>
<dbReference type="SMART" id="SM00990">
    <property type="entry name" value="VRR_NUC"/>
    <property type="match status" value="1"/>
</dbReference>
<dbReference type="InterPro" id="IPR049125">
    <property type="entry name" value="FAN1-like_WH"/>
</dbReference>
<evidence type="ECO:0000313" key="9">
    <source>
        <dbReference type="Proteomes" id="UP000054302"/>
    </source>
</evidence>
<dbReference type="InterPro" id="IPR049126">
    <property type="entry name" value="FAN1-like_TPR"/>
</dbReference>
<dbReference type="InterPro" id="IPR014883">
    <property type="entry name" value="VRR_NUC"/>
</dbReference>
<evidence type="ECO:0000256" key="1">
    <source>
        <dbReference type="ARBA" id="ARBA00022722"/>
    </source>
</evidence>